<evidence type="ECO:0000313" key="1">
    <source>
        <dbReference type="EMBL" id="KAJ8122060.1"/>
    </source>
</evidence>
<dbReference type="Proteomes" id="UP001153334">
    <property type="component" value="Unassembled WGS sequence"/>
</dbReference>
<keyword evidence="2" id="KW-1185">Reference proteome</keyword>
<sequence>MFILVASLLLALLYRAALPKPLAGIPYHAASARNVFGDVPAMLSHIAGEDGTFISYLVKSLEQLNAPLVQVFIKPFGRPLLILSDFDEAYDLMVRRTREFDRSTSSGDLVRGLGPDHHIHPA</sequence>
<organism evidence="1 2">
    <name type="scientific">Nemania bipapillata</name>
    <dbReference type="NCBI Taxonomy" id="110536"/>
    <lineage>
        <taxon>Eukaryota</taxon>
        <taxon>Fungi</taxon>
        <taxon>Dikarya</taxon>
        <taxon>Ascomycota</taxon>
        <taxon>Pezizomycotina</taxon>
        <taxon>Sordariomycetes</taxon>
        <taxon>Xylariomycetidae</taxon>
        <taxon>Xylariales</taxon>
        <taxon>Xylariaceae</taxon>
        <taxon>Nemania</taxon>
    </lineage>
</organism>
<proteinExistence type="predicted"/>
<evidence type="ECO:0000313" key="2">
    <source>
        <dbReference type="Proteomes" id="UP001153334"/>
    </source>
</evidence>
<reference evidence="1" key="1">
    <citation type="submission" date="2022-11" db="EMBL/GenBank/DDBJ databases">
        <title>Genome Sequence of Nemania bipapillata.</title>
        <authorList>
            <person name="Buettner E."/>
        </authorList>
    </citation>
    <scope>NUCLEOTIDE SEQUENCE</scope>
    <source>
        <strain evidence="1">CP14</strain>
    </source>
</reference>
<gene>
    <name evidence="1" type="ORF">ONZ43_g1649</name>
</gene>
<protein>
    <submittedName>
        <fullName evidence="1">Uncharacterized protein</fullName>
    </submittedName>
</protein>
<accession>A0ACC2J3J6</accession>
<comment type="caution">
    <text evidence="1">The sequence shown here is derived from an EMBL/GenBank/DDBJ whole genome shotgun (WGS) entry which is preliminary data.</text>
</comment>
<name>A0ACC2J3J6_9PEZI</name>
<dbReference type="EMBL" id="JAPESX010000297">
    <property type="protein sequence ID" value="KAJ8122060.1"/>
    <property type="molecule type" value="Genomic_DNA"/>
</dbReference>